<name>A0A0A9AQV1_ARUDO</name>
<dbReference type="EMBL" id="GBRH01246595">
    <property type="protein sequence ID" value="JAD51300.1"/>
    <property type="molecule type" value="Transcribed_RNA"/>
</dbReference>
<dbReference type="AlphaFoldDB" id="A0A0A9AQV1"/>
<protein>
    <submittedName>
        <fullName evidence="1">Uncharacterized protein</fullName>
    </submittedName>
</protein>
<reference evidence="1" key="2">
    <citation type="journal article" date="2015" name="Data Brief">
        <title>Shoot transcriptome of the giant reed, Arundo donax.</title>
        <authorList>
            <person name="Barrero R.A."/>
            <person name="Guerrero F.D."/>
            <person name="Moolhuijzen P."/>
            <person name="Goolsby J.A."/>
            <person name="Tidwell J."/>
            <person name="Bellgard S.E."/>
            <person name="Bellgard M.I."/>
        </authorList>
    </citation>
    <scope>NUCLEOTIDE SEQUENCE</scope>
    <source>
        <tissue evidence="1">Shoot tissue taken approximately 20 cm above the soil surface</tissue>
    </source>
</reference>
<organism evidence="1">
    <name type="scientific">Arundo donax</name>
    <name type="common">Giant reed</name>
    <name type="synonym">Donax arundinaceus</name>
    <dbReference type="NCBI Taxonomy" id="35708"/>
    <lineage>
        <taxon>Eukaryota</taxon>
        <taxon>Viridiplantae</taxon>
        <taxon>Streptophyta</taxon>
        <taxon>Embryophyta</taxon>
        <taxon>Tracheophyta</taxon>
        <taxon>Spermatophyta</taxon>
        <taxon>Magnoliopsida</taxon>
        <taxon>Liliopsida</taxon>
        <taxon>Poales</taxon>
        <taxon>Poaceae</taxon>
        <taxon>PACMAD clade</taxon>
        <taxon>Arundinoideae</taxon>
        <taxon>Arundineae</taxon>
        <taxon>Arundo</taxon>
    </lineage>
</organism>
<sequence length="20" mass="2331">MSNSCVQTRRPWLPLFPALN</sequence>
<reference evidence="1" key="1">
    <citation type="submission" date="2014-09" db="EMBL/GenBank/DDBJ databases">
        <authorList>
            <person name="Magalhaes I.L.F."/>
            <person name="Oliveira U."/>
            <person name="Santos F.R."/>
            <person name="Vidigal T.H.D.A."/>
            <person name="Brescovit A.D."/>
            <person name="Santos A.J."/>
        </authorList>
    </citation>
    <scope>NUCLEOTIDE SEQUENCE</scope>
    <source>
        <tissue evidence="1">Shoot tissue taken approximately 20 cm above the soil surface</tissue>
    </source>
</reference>
<proteinExistence type="predicted"/>
<accession>A0A0A9AQV1</accession>
<evidence type="ECO:0000313" key="1">
    <source>
        <dbReference type="EMBL" id="JAD51300.1"/>
    </source>
</evidence>